<feature type="chain" id="PRO_5002692275" evidence="1">
    <location>
        <begin position="19"/>
        <end position="326"/>
    </location>
</feature>
<evidence type="ECO:0000313" key="3">
    <source>
        <dbReference type="Proteomes" id="UP000004947"/>
    </source>
</evidence>
<keyword evidence="3" id="KW-1185">Reference proteome</keyword>
<evidence type="ECO:0000256" key="1">
    <source>
        <dbReference type="SAM" id="SignalP"/>
    </source>
</evidence>
<proteinExistence type="predicted"/>
<dbReference type="RefSeq" id="WP_007277763.1">
    <property type="nucleotide sequence ID" value="NZ_ABCK01000005.1"/>
</dbReference>
<dbReference type="AlphaFoldDB" id="A6DIN4"/>
<sequence>MKKLAMLCALMVVTSLNASQEMLKLMPATNKLVMLFDISRSLQIPLIAEGLDAANQDPQVQQFIKATGFSIKDCKKLAMSMDLNVSTGQPNEASAIMLVELNKSVDLDKIIAAGMKNNAAVKFQKQDVNGKSFYLLENKEMATPGMNELGMALVQDKLLAVGAPGAVKSQLGAQSSNNLTSNANLMKLLKGNAGVFTLAVDTSEQAAPVPGQQPSPLASVKGIALSGDMKEGDLFVNLNAECFQADQAAGLMFMYNMMVVPNLSSPQSPIKANELTAVADKSMVKVQLHLTKARLVEIQKQVEAMKQAQSLGASANQAPIGQNPLK</sequence>
<reference evidence="2 3" key="1">
    <citation type="journal article" date="2010" name="J. Bacteriol.">
        <title>Genome sequence of Lentisphaera araneosa HTCC2155T, the type species of the order Lentisphaerales in the phylum Lentisphaerae.</title>
        <authorList>
            <person name="Thrash J.C."/>
            <person name="Cho J.C."/>
            <person name="Vergin K.L."/>
            <person name="Morris R.M."/>
            <person name="Giovannoni S.J."/>
        </authorList>
    </citation>
    <scope>NUCLEOTIDE SEQUENCE [LARGE SCALE GENOMIC DNA]</scope>
    <source>
        <strain evidence="2 3">HTCC2155</strain>
    </source>
</reference>
<dbReference type="EMBL" id="ABCK01000005">
    <property type="protein sequence ID" value="EDM28320.1"/>
    <property type="molecule type" value="Genomic_DNA"/>
</dbReference>
<gene>
    <name evidence="2" type="ORF">LNTAR_10406</name>
</gene>
<accession>A6DIN4</accession>
<dbReference type="STRING" id="313628.LNTAR_10406"/>
<organism evidence="2 3">
    <name type="scientific">Lentisphaera araneosa HTCC2155</name>
    <dbReference type="NCBI Taxonomy" id="313628"/>
    <lineage>
        <taxon>Bacteria</taxon>
        <taxon>Pseudomonadati</taxon>
        <taxon>Lentisphaerota</taxon>
        <taxon>Lentisphaeria</taxon>
        <taxon>Lentisphaerales</taxon>
        <taxon>Lentisphaeraceae</taxon>
        <taxon>Lentisphaera</taxon>
    </lineage>
</organism>
<dbReference type="Proteomes" id="UP000004947">
    <property type="component" value="Unassembled WGS sequence"/>
</dbReference>
<feature type="signal peptide" evidence="1">
    <location>
        <begin position="1"/>
        <end position="18"/>
    </location>
</feature>
<protein>
    <submittedName>
        <fullName evidence="2">Uncharacterized protein</fullName>
    </submittedName>
</protein>
<keyword evidence="1" id="KW-0732">Signal</keyword>
<comment type="caution">
    <text evidence="2">The sequence shown here is derived from an EMBL/GenBank/DDBJ whole genome shotgun (WGS) entry which is preliminary data.</text>
</comment>
<evidence type="ECO:0000313" key="2">
    <source>
        <dbReference type="EMBL" id="EDM28320.1"/>
    </source>
</evidence>
<name>A6DIN4_9BACT</name>